<organism evidence="10 11">
    <name type="scientific">Fundulus heteroclitus</name>
    <name type="common">Killifish</name>
    <name type="synonym">Mummichog</name>
    <dbReference type="NCBI Taxonomy" id="8078"/>
    <lineage>
        <taxon>Eukaryota</taxon>
        <taxon>Metazoa</taxon>
        <taxon>Chordata</taxon>
        <taxon>Craniata</taxon>
        <taxon>Vertebrata</taxon>
        <taxon>Euteleostomi</taxon>
        <taxon>Actinopterygii</taxon>
        <taxon>Neopterygii</taxon>
        <taxon>Teleostei</taxon>
        <taxon>Neoteleostei</taxon>
        <taxon>Acanthomorphata</taxon>
        <taxon>Ovalentaria</taxon>
        <taxon>Atherinomorphae</taxon>
        <taxon>Cyprinodontiformes</taxon>
        <taxon>Fundulidae</taxon>
        <taxon>Fundulus</taxon>
    </lineage>
</organism>
<dbReference type="InterPro" id="IPR002156">
    <property type="entry name" value="RNaseH_domain"/>
</dbReference>
<proteinExistence type="inferred from homology"/>
<evidence type="ECO:0000259" key="9">
    <source>
        <dbReference type="PROSITE" id="PS50879"/>
    </source>
</evidence>
<dbReference type="InterPro" id="IPR050092">
    <property type="entry name" value="RNase_H"/>
</dbReference>
<evidence type="ECO:0000256" key="3">
    <source>
        <dbReference type="ARBA" id="ARBA00012180"/>
    </source>
</evidence>
<dbReference type="Ensembl" id="ENSFHET00000034137.1">
    <property type="protein sequence ID" value="ENSFHEP00000017812.1"/>
    <property type="gene ID" value="ENSFHEG00000019613.1"/>
</dbReference>
<evidence type="ECO:0000256" key="6">
    <source>
        <dbReference type="ARBA" id="ARBA00022759"/>
    </source>
</evidence>
<evidence type="ECO:0000256" key="1">
    <source>
        <dbReference type="ARBA" id="ARBA00000077"/>
    </source>
</evidence>
<feature type="domain" description="RNase H type-1" evidence="9">
    <location>
        <begin position="36"/>
        <end position="203"/>
    </location>
</feature>
<dbReference type="InterPro" id="IPR036397">
    <property type="entry name" value="RNaseH_sf"/>
</dbReference>
<dbReference type="PANTHER" id="PTHR10642:SF26">
    <property type="entry name" value="RIBONUCLEASE H1"/>
    <property type="match status" value="1"/>
</dbReference>
<dbReference type="PANTHER" id="PTHR10642">
    <property type="entry name" value="RIBONUCLEASE H1"/>
    <property type="match status" value="1"/>
</dbReference>
<keyword evidence="4" id="KW-0540">Nuclease</keyword>
<feature type="region of interest" description="Disordered" evidence="8">
    <location>
        <begin position="190"/>
        <end position="217"/>
    </location>
</feature>
<dbReference type="GO" id="GO:0004523">
    <property type="term" value="F:RNA-DNA hybrid ribonuclease activity"/>
    <property type="evidence" value="ECO:0007669"/>
    <property type="project" value="UniProtKB-EC"/>
</dbReference>
<accession>A0A3Q2PX18</accession>
<keyword evidence="11" id="KW-1185">Reference proteome</keyword>
<evidence type="ECO:0000256" key="4">
    <source>
        <dbReference type="ARBA" id="ARBA00022722"/>
    </source>
</evidence>
<evidence type="ECO:0000256" key="5">
    <source>
        <dbReference type="ARBA" id="ARBA00022723"/>
    </source>
</evidence>
<dbReference type="EC" id="3.1.26.4" evidence="3"/>
<comment type="catalytic activity">
    <reaction evidence="1">
        <text>Endonucleolytic cleavage to 5'-phosphomonoester.</text>
        <dbReference type="EC" id="3.1.26.4"/>
    </reaction>
</comment>
<dbReference type="PROSITE" id="PS50879">
    <property type="entry name" value="RNASE_H_1"/>
    <property type="match status" value="1"/>
</dbReference>
<dbReference type="Proteomes" id="UP000265000">
    <property type="component" value="Unplaced"/>
</dbReference>
<dbReference type="GO" id="GO:0000287">
    <property type="term" value="F:magnesium ion binding"/>
    <property type="evidence" value="ECO:0007669"/>
    <property type="project" value="InterPro"/>
</dbReference>
<dbReference type="PIRSF" id="PIRSF036852">
    <property type="entry name" value="Ribonuclease_H1_euk"/>
    <property type="match status" value="1"/>
</dbReference>
<sequence>MLRFWTPVRTVLRRFCSSSEMPSTKGRFFYAVRKGVKPGVYGTQNQSCSNSNRTRAVVILTEPRTRGLHSSVSDQFLSFIRLGTRIYKAIPLRNIYSKSLFRLVFTILQAACRALEQAKQNNIQKLVLYTDSKFTINGVTSWVKNWKLNGWRLKSGGPVINKEDFMKLERLNSELEVVWMHIPGHSGYSGNEQADRLSREGAAKPLEQHNEEEEEEG</sequence>
<dbReference type="STRING" id="8078.ENSFHEP00000017812"/>
<evidence type="ECO:0000256" key="7">
    <source>
        <dbReference type="ARBA" id="ARBA00022801"/>
    </source>
</evidence>
<dbReference type="GO" id="GO:0003676">
    <property type="term" value="F:nucleic acid binding"/>
    <property type="evidence" value="ECO:0007669"/>
    <property type="project" value="InterPro"/>
</dbReference>
<evidence type="ECO:0000313" key="11">
    <source>
        <dbReference type="Proteomes" id="UP000265000"/>
    </source>
</evidence>
<keyword evidence="6" id="KW-0255">Endonuclease</keyword>
<dbReference type="InterPro" id="IPR012337">
    <property type="entry name" value="RNaseH-like_sf"/>
</dbReference>
<dbReference type="Gene3D" id="3.30.420.10">
    <property type="entry name" value="Ribonuclease H-like superfamily/Ribonuclease H"/>
    <property type="match status" value="1"/>
</dbReference>
<reference evidence="10" key="2">
    <citation type="submission" date="2025-09" db="UniProtKB">
        <authorList>
            <consortium name="Ensembl"/>
        </authorList>
    </citation>
    <scope>IDENTIFICATION</scope>
</reference>
<dbReference type="GO" id="GO:0043137">
    <property type="term" value="P:DNA replication, removal of RNA primer"/>
    <property type="evidence" value="ECO:0007669"/>
    <property type="project" value="TreeGrafter"/>
</dbReference>
<dbReference type="CDD" id="cd09280">
    <property type="entry name" value="RNase_HI_eukaryote_like"/>
    <property type="match status" value="1"/>
</dbReference>
<dbReference type="AlphaFoldDB" id="A0A3Q2PX18"/>
<protein>
    <recommendedName>
        <fullName evidence="3">ribonuclease H</fullName>
        <ecNumber evidence="3">3.1.26.4</ecNumber>
    </recommendedName>
</protein>
<feature type="compositionally biased region" description="Basic and acidic residues" evidence="8">
    <location>
        <begin position="193"/>
        <end position="209"/>
    </location>
</feature>
<keyword evidence="7" id="KW-0378">Hydrolase</keyword>
<evidence type="ECO:0000256" key="2">
    <source>
        <dbReference type="ARBA" id="ARBA00005300"/>
    </source>
</evidence>
<name>A0A3Q2PX18_FUNHE</name>
<keyword evidence="5" id="KW-0479">Metal-binding</keyword>
<evidence type="ECO:0000313" key="10">
    <source>
        <dbReference type="Ensembl" id="ENSFHEP00000017812.1"/>
    </source>
</evidence>
<comment type="similarity">
    <text evidence="2">Belongs to the RNase H family.</text>
</comment>
<evidence type="ECO:0000256" key="8">
    <source>
        <dbReference type="SAM" id="MobiDB-lite"/>
    </source>
</evidence>
<dbReference type="Pfam" id="PF00075">
    <property type="entry name" value="RNase_H"/>
    <property type="match status" value="1"/>
</dbReference>
<reference evidence="10" key="1">
    <citation type="submission" date="2025-08" db="UniProtKB">
        <authorList>
            <consortium name="Ensembl"/>
        </authorList>
    </citation>
    <scope>IDENTIFICATION</scope>
</reference>
<dbReference type="InterPro" id="IPR017067">
    <property type="entry name" value="RNase_H1_euk"/>
</dbReference>
<dbReference type="SUPFAM" id="SSF53098">
    <property type="entry name" value="Ribonuclease H-like"/>
    <property type="match status" value="1"/>
</dbReference>
<dbReference type="GeneTree" id="ENSGT00390000003466"/>